<evidence type="ECO:0000313" key="2">
    <source>
        <dbReference type="EMBL" id="SVC84703.1"/>
    </source>
</evidence>
<dbReference type="InterPro" id="IPR038477">
    <property type="entry name" value="ASST_N_sf"/>
</dbReference>
<feature type="domain" description="Arylsulfotransferase N-terminal" evidence="1">
    <location>
        <begin position="14"/>
        <end position="87"/>
    </location>
</feature>
<dbReference type="EMBL" id="UINC01114414">
    <property type="protein sequence ID" value="SVC84703.1"/>
    <property type="molecule type" value="Genomic_DNA"/>
</dbReference>
<dbReference type="AlphaFoldDB" id="A0A382QGN6"/>
<feature type="non-terminal residue" evidence="2">
    <location>
        <position position="178"/>
    </location>
</feature>
<organism evidence="2">
    <name type="scientific">marine metagenome</name>
    <dbReference type="NCBI Taxonomy" id="408172"/>
    <lineage>
        <taxon>unclassified sequences</taxon>
        <taxon>metagenomes</taxon>
        <taxon>ecological metagenomes</taxon>
    </lineage>
</organism>
<dbReference type="Pfam" id="PF17425">
    <property type="entry name" value="Arylsulfotran_N"/>
    <property type="match status" value="1"/>
</dbReference>
<accession>A0A382QGN6</accession>
<dbReference type="Gene3D" id="2.60.40.3100">
    <property type="entry name" value="Arylsulphate sulphotransferase monomer, N-terminal domain"/>
    <property type="match status" value="1"/>
</dbReference>
<dbReference type="InterPro" id="IPR035391">
    <property type="entry name" value="Arylsulfotran_N"/>
</dbReference>
<name>A0A382QGN6_9ZZZZ</name>
<proteinExistence type="predicted"/>
<protein>
    <recommendedName>
        <fullName evidence="1">Arylsulfotransferase N-terminal domain-containing protein</fullName>
    </recommendedName>
</protein>
<sequence>MEENMLLFTQTPEIKQNPNERVPLVALVYFKTKVPVSINIDVSNSRKSWQVKFNENYDPVQGLPIVGMRADTEHRIEITVVNQNGETDGPFELAYRTPKLPNDTVNMPEVKLITSDVSAMEAGFTLLSIRRSSLMRAHWATPKQTEFEENWGLIAAFDEEGEVVWTYLSDARIAGIHQ</sequence>
<gene>
    <name evidence="2" type="ORF">METZ01_LOCUS337557</name>
</gene>
<reference evidence="2" key="1">
    <citation type="submission" date="2018-05" db="EMBL/GenBank/DDBJ databases">
        <authorList>
            <person name="Lanie J.A."/>
            <person name="Ng W.-L."/>
            <person name="Kazmierczak K.M."/>
            <person name="Andrzejewski T.M."/>
            <person name="Davidsen T.M."/>
            <person name="Wayne K.J."/>
            <person name="Tettelin H."/>
            <person name="Glass J.I."/>
            <person name="Rusch D."/>
            <person name="Podicherti R."/>
            <person name="Tsui H.-C.T."/>
            <person name="Winkler M.E."/>
        </authorList>
    </citation>
    <scope>NUCLEOTIDE SEQUENCE</scope>
</reference>
<evidence type="ECO:0000259" key="1">
    <source>
        <dbReference type="Pfam" id="PF17425"/>
    </source>
</evidence>